<dbReference type="STRING" id="760011.Spico_0926"/>
<dbReference type="KEGG" id="scc:Spico_0926"/>
<evidence type="ECO:0000256" key="1">
    <source>
        <dbReference type="ARBA" id="ARBA00022630"/>
    </source>
</evidence>
<keyword evidence="2" id="KW-0288">FMN</keyword>
<dbReference type="PANTHER" id="PTHR43278:SF4">
    <property type="entry name" value="NAD(P)H-DEPENDENT FMN-CONTAINING OXIDOREDUCTASE YWQN-RELATED"/>
    <property type="match status" value="1"/>
</dbReference>
<keyword evidence="1" id="KW-0285">Flavoprotein</keyword>
<dbReference type="SUPFAM" id="SSF52218">
    <property type="entry name" value="Flavoproteins"/>
    <property type="match status" value="1"/>
</dbReference>
<dbReference type="Gene3D" id="3.40.50.360">
    <property type="match status" value="1"/>
</dbReference>
<dbReference type="InterPro" id="IPR051796">
    <property type="entry name" value="ISF_SsuE-like"/>
</dbReference>
<evidence type="ECO:0000256" key="2">
    <source>
        <dbReference type="ARBA" id="ARBA00022643"/>
    </source>
</evidence>
<dbReference type="PANTHER" id="PTHR43278">
    <property type="entry name" value="NAD(P)H-DEPENDENT FMN-CONTAINING OXIDOREDUCTASE YWQN-RELATED"/>
    <property type="match status" value="1"/>
</dbReference>
<keyword evidence="5" id="KW-1185">Reference proteome</keyword>
<proteinExistence type="predicted"/>
<dbReference type="AlphaFoldDB" id="F4GIL6"/>
<accession>F4GIL6</accession>
<dbReference type="Proteomes" id="UP000007939">
    <property type="component" value="Chromosome"/>
</dbReference>
<organism evidence="4 5">
    <name type="scientific">Parasphaerochaeta coccoides (strain ATCC BAA-1237 / DSM 17374 / SPN1)</name>
    <name type="common">Sphaerochaeta coccoides</name>
    <dbReference type="NCBI Taxonomy" id="760011"/>
    <lineage>
        <taxon>Bacteria</taxon>
        <taxon>Pseudomonadati</taxon>
        <taxon>Spirochaetota</taxon>
        <taxon>Spirochaetia</taxon>
        <taxon>Spirochaetales</taxon>
        <taxon>Sphaerochaetaceae</taxon>
        <taxon>Parasphaerochaeta</taxon>
    </lineage>
</organism>
<evidence type="ECO:0000313" key="4">
    <source>
        <dbReference type="EMBL" id="AEC02150.1"/>
    </source>
</evidence>
<dbReference type="eggNOG" id="COG0655">
    <property type="taxonomic scope" value="Bacteria"/>
</dbReference>
<dbReference type="Pfam" id="PF03358">
    <property type="entry name" value="FMN_red"/>
    <property type="match status" value="1"/>
</dbReference>
<evidence type="ECO:0000313" key="5">
    <source>
        <dbReference type="Proteomes" id="UP000007939"/>
    </source>
</evidence>
<dbReference type="InterPro" id="IPR005025">
    <property type="entry name" value="FMN_Rdtase-like_dom"/>
</dbReference>
<gene>
    <name evidence="4" type="ordered locus">Spico_0926</name>
</gene>
<reference evidence="4 5" key="2">
    <citation type="journal article" date="2012" name="Stand. Genomic Sci.">
        <title>Complete genome sequence of the termite hindgut bacterium Spirochaeta coccoides type strain (SPN1(T)), reclassification in the genus Sphaerochaeta as Sphaerochaeta coccoides comb. nov. and emendations of the family Spirochaetaceae and the genus Sphaerochaeta.</title>
        <authorList>
            <person name="Abt B."/>
            <person name="Han C."/>
            <person name="Scheuner C."/>
            <person name="Lu M."/>
            <person name="Lapidus A."/>
            <person name="Nolan M."/>
            <person name="Lucas S."/>
            <person name="Hammon N."/>
            <person name="Deshpande S."/>
            <person name="Cheng J.F."/>
            <person name="Tapia R."/>
            <person name="Goodwin L.A."/>
            <person name="Pitluck S."/>
            <person name="Liolios K."/>
            <person name="Pagani I."/>
            <person name="Ivanova N."/>
            <person name="Mavromatis K."/>
            <person name="Mikhailova N."/>
            <person name="Huntemann M."/>
            <person name="Pati A."/>
            <person name="Chen A."/>
            <person name="Palaniappan K."/>
            <person name="Land M."/>
            <person name="Hauser L."/>
            <person name="Brambilla E.M."/>
            <person name="Rohde M."/>
            <person name="Spring S."/>
            <person name="Gronow S."/>
            <person name="Goker M."/>
            <person name="Woyke T."/>
            <person name="Bristow J."/>
            <person name="Eisen J.A."/>
            <person name="Markowitz V."/>
            <person name="Hugenholtz P."/>
            <person name="Kyrpides N.C."/>
            <person name="Klenk H.P."/>
            <person name="Detter J.C."/>
        </authorList>
    </citation>
    <scope>NUCLEOTIDE SEQUENCE [LARGE SCALE GENOMIC DNA]</scope>
    <source>
        <strain evidence="5">ATCC BAA-1237 / DSM 17374 / SPN1</strain>
    </source>
</reference>
<reference evidence="5" key="1">
    <citation type="submission" date="2011-04" db="EMBL/GenBank/DDBJ databases">
        <title>The complete genome of Spirochaeta coccoides DSM 17374.</title>
        <authorList>
            <person name="Lucas S."/>
            <person name="Copeland A."/>
            <person name="Lapidus A."/>
            <person name="Bruce D."/>
            <person name="Goodwin L."/>
            <person name="Pitluck S."/>
            <person name="Peters L."/>
            <person name="Kyrpides N."/>
            <person name="Mavromatis K."/>
            <person name="Pagani I."/>
            <person name="Ivanova N."/>
            <person name="Ovchinnikova G."/>
            <person name="Lu M."/>
            <person name="Detter J.C."/>
            <person name="Tapia R."/>
            <person name="Han C."/>
            <person name="Land M."/>
            <person name="Hauser L."/>
            <person name="Markowitz V."/>
            <person name="Cheng J.-F."/>
            <person name="Hugenholtz P."/>
            <person name="Woyke T."/>
            <person name="Wu D."/>
            <person name="Spring S."/>
            <person name="Schroeder M."/>
            <person name="Brambilla E."/>
            <person name="Klenk H.-P."/>
            <person name="Eisen J.A."/>
        </authorList>
    </citation>
    <scope>NUCLEOTIDE SEQUENCE [LARGE SCALE GENOMIC DNA]</scope>
    <source>
        <strain evidence="5">ATCC BAA-1237 / DSM 17374 / SPN1</strain>
    </source>
</reference>
<protein>
    <submittedName>
        <fullName evidence="4">NADPH-dependent FMN reductase</fullName>
    </submittedName>
</protein>
<dbReference type="GO" id="GO:0016491">
    <property type="term" value="F:oxidoreductase activity"/>
    <property type="evidence" value="ECO:0007669"/>
    <property type="project" value="InterPro"/>
</dbReference>
<dbReference type="HOGENOM" id="CLU_050993_4_1_12"/>
<evidence type="ECO:0000259" key="3">
    <source>
        <dbReference type="Pfam" id="PF03358"/>
    </source>
</evidence>
<name>F4GIL6_PARC1</name>
<dbReference type="EMBL" id="CP002659">
    <property type="protein sequence ID" value="AEC02150.1"/>
    <property type="molecule type" value="Genomic_DNA"/>
</dbReference>
<sequence>MKTVVFFGSPRKQGNTRKMVDACIEKVGGEILTVDCCGGRFSACTDCRWCRSHAGCSIPDGMDDVYSWVEEADAVIIASPVHMGTLSGPLLSVLSRLQTYWSSKFVRVTDKVVPRKKAGCLLLTAGSSDFDMERNCIYTASFAFRLMNASFLGCVLADNTDHVPAQDNEHAMASARRMGGSLSLWKGQEM</sequence>
<dbReference type="InterPro" id="IPR029039">
    <property type="entry name" value="Flavoprotein-like_sf"/>
</dbReference>
<feature type="domain" description="NADPH-dependent FMN reductase-like" evidence="3">
    <location>
        <begin position="1"/>
        <end position="106"/>
    </location>
</feature>